<evidence type="ECO:0000256" key="6">
    <source>
        <dbReference type="ARBA" id="ARBA00022842"/>
    </source>
</evidence>
<comment type="caution">
    <text evidence="8">The sequence shown here is derived from an EMBL/GenBank/DDBJ whole genome shotgun (WGS) entry which is preliminary data.</text>
</comment>
<dbReference type="CDD" id="cd00412">
    <property type="entry name" value="pyrophosphatase"/>
    <property type="match status" value="1"/>
</dbReference>
<dbReference type="PROSITE" id="PS00387">
    <property type="entry name" value="PPASE"/>
    <property type="match status" value="1"/>
</dbReference>
<dbReference type="PANTHER" id="PTHR10286">
    <property type="entry name" value="INORGANIC PYROPHOSPHATASE"/>
    <property type="match status" value="1"/>
</dbReference>
<dbReference type="SUPFAM" id="SSF50324">
    <property type="entry name" value="Inorganic pyrophosphatase"/>
    <property type="match status" value="1"/>
</dbReference>
<keyword evidence="4" id="KW-0479">Metal-binding</keyword>
<evidence type="ECO:0000256" key="3">
    <source>
        <dbReference type="ARBA" id="ARBA00012146"/>
    </source>
</evidence>
<dbReference type="OrthoDB" id="1608002at2759"/>
<keyword evidence="5" id="KW-0378">Hydrolase</keyword>
<dbReference type="Proteomes" id="UP000031516">
    <property type="component" value="Unassembled WGS sequence"/>
</dbReference>
<evidence type="ECO:0000313" key="9">
    <source>
        <dbReference type="Proteomes" id="UP000031516"/>
    </source>
</evidence>
<dbReference type="InterPro" id="IPR008162">
    <property type="entry name" value="Pyrophosphatase"/>
</dbReference>
<evidence type="ECO:0000313" key="8">
    <source>
        <dbReference type="EMBL" id="CDO94684.1"/>
    </source>
</evidence>
<dbReference type="AlphaFoldDB" id="A0A0A8L735"/>
<keyword evidence="6" id="KW-0460">Magnesium</keyword>
<dbReference type="Gene3D" id="3.90.80.10">
    <property type="entry name" value="Inorganic pyrophosphatase"/>
    <property type="match status" value="1"/>
</dbReference>
<evidence type="ECO:0000256" key="5">
    <source>
        <dbReference type="ARBA" id="ARBA00022801"/>
    </source>
</evidence>
<dbReference type="InterPro" id="IPR036649">
    <property type="entry name" value="Pyrophosphatase_sf"/>
</dbReference>
<evidence type="ECO:0000256" key="4">
    <source>
        <dbReference type="ARBA" id="ARBA00022723"/>
    </source>
</evidence>
<evidence type="ECO:0000256" key="1">
    <source>
        <dbReference type="ARBA" id="ARBA00001946"/>
    </source>
</evidence>
<name>A0A0A8L735_9SACH</name>
<dbReference type="GO" id="GO:0006796">
    <property type="term" value="P:phosphate-containing compound metabolic process"/>
    <property type="evidence" value="ECO:0007669"/>
    <property type="project" value="InterPro"/>
</dbReference>
<keyword evidence="9" id="KW-1185">Reference proteome</keyword>
<dbReference type="FunFam" id="3.90.80.10:FF:000007">
    <property type="entry name" value="Inorganic pyrophosphatase, mitochondrial"/>
    <property type="match status" value="1"/>
</dbReference>
<dbReference type="GO" id="GO:0000287">
    <property type="term" value="F:magnesium ion binding"/>
    <property type="evidence" value="ECO:0007669"/>
    <property type="project" value="InterPro"/>
</dbReference>
<reference evidence="8 9" key="1">
    <citation type="submission" date="2014-03" db="EMBL/GenBank/DDBJ databases">
        <title>The genome of Kluyveromyces dobzhanskii.</title>
        <authorList>
            <person name="Nystedt B."/>
            <person name="Astrom S."/>
        </authorList>
    </citation>
    <scope>NUCLEOTIDE SEQUENCE [LARGE SCALE GENOMIC DNA]</scope>
    <source>
        <strain evidence="8 9">CBS 2104</strain>
    </source>
</reference>
<dbReference type="Pfam" id="PF00719">
    <property type="entry name" value="Pyrophosphatase"/>
    <property type="match status" value="1"/>
</dbReference>
<protein>
    <recommendedName>
        <fullName evidence="3">inorganic diphosphatase</fullName>
        <ecNumber evidence="3">3.6.1.1</ecNumber>
    </recommendedName>
    <alternativeName>
        <fullName evidence="7">Pyrophosphate phospho-hydrolase</fullName>
    </alternativeName>
</protein>
<proteinExistence type="inferred from homology"/>
<dbReference type="EC" id="3.6.1.1" evidence="3"/>
<comment type="similarity">
    <text evidence="2">Belongs to the PPase family.</text>
</comment>
<sequence>MRRAVQHLRLIRSHLQSRTYHHVAVGSKYSTSFRQYLQLPNGEIGSYFHDVPLNLNLETKTCNMIVEVPRWSNGKFEISKNEPLNPITQDIKKGKPRFVNNIFPYHGYIHNYGAIPQSWEQPLVPLLSGLKGDNDPLDCCEIGSEIAKMGDIKKVKILGSLALIDDGELDWKVLCIDVEDPMAAKMDDLSDVETYMPGLLDATRSWFRDYKIPTGKPPNVFAFDGEYQDSLSTLSTVQECHEAWTALVNGKFQLDDSDIEIPSIARAGTHIRIEPHQQDDTPIPQEADKWYYI</sequence>
<organism evidence="8 9">
    <name type="scientific">Kluyveromyces dobzhanskii CBS 2104</name>
    <dbReference type="NCBI Taxonomy" id="1427455"/>
    <lineage>
        <taxon>Eukaryota</taxon>
        <taxon>Fungi</taxon>
        <taxon>Dikarya</taxon>
        <taxon>Ascomycota</taxon>
        <taxon>Saccharomycotina</taxon>
        <taxon>Saccharomycetes</taxon>
        <taxon>Saccharomycetales</taxon>
        <taxon>Saccharomycetaceae</taxon>
        <taxon>Kluyveromyces</taxon>
    </lineage>
</organism>
<gene>
    <name evidence="8" type="ORF">KLDO_g2941</name>
</gene>
<comment type="cofactor">
    <cofactor evidence="1">
        <name>Mg(2+)</name>
        <dbReference type="ChEBI" id="CHEBI:18420"/>
    </cofactor>
</comment>
<evidence type="ECO:0000256" key="7">
    <source>
        <dbReference type="ARBA" id="ARBA00032535"/>
    </source>
</evidence>
<dbReference type="GO" id="GO:0005737">
    <property type="term" value="C:cytoplasm"/>
    <property type="evidence" value="ECO:0007669"/>
    <property type="project" value="InterPro"/>
</dbReference>
<dbReference type="GO" id="GO:0004427">
    <property type="term" value="F:inorganic diphosphate phosphatase activity"/>
    <property type="evidence" value="ECO:0007669"/>
    <property type="project" value="UniProtKB-EC"/>
</dbReference>
<accession>A0A0A8L735</accession>
<dbReference type="EMBL" id="CCBQ010000039">
    <property type="protein sequence ID" value="CDO94684.1"/>
    <property type="molecule type" value="Genomic_DNA"/>
</dbReference>
<evidence type="ECO:0000256" key="2">
    <source>
        <dbReference type="ARBA" id="ARBA00006220"/>
    </source>
</evidence>